<dbReference type="InterPro" id="IPR012885">
    <property type="entry name" value="F-box_Sdz-33"/>
</dbReference>
<sequence length="329" mass="38621">MASFPLLLLPFVAMEHVLCMLSPFELIDVSLASSRAKKAVKNFSKTQQKFSVTFLNNWLSIVFCRGQMLWIYAILNQEQANRDVQINWNGNTGEVRKKRSEEPLKDIMKWFDHAREVLNCKINNLTLTLYSSSIENRQTIDWIAAQNQTMEIMTISNNYKESDDDLKYLMERIHVSGDFFLKVDRYKDNFWMEIPRKLNYLHIENSEFIEFEQLLSVESPTIILRKSILTSQEINRFLKSWMSCETHLELKALEISISGPDAMNEIMDLPHEKTNDPNLVKAFLDYPHYVDVENDMFTIKQSDEKKRATVTVAPQASFDDYWSFYLIVH</sequence>
<keyword evidence="3" id="KW-1185">Reference proteome</keyword>
<name>A0A1I7UU02_9PELO</name>
<reference evidence="4" key="1">
    <citation type="submission" date="2016-11" db="UniProtKB">
        <authorList>
            <consortium name="WormBaseParasite"/>
        </authorList>
    </citation>
    <scope>IDENTIFICATION</scope>
</reference>
<feature type="signal peptide" evidence="1">
    <location>
        <begin position="1"/>
        <end position="19"/>
    </location>
</feature>
<evidence type="ECO:0000313" key="4">
    <source>
        <dbReference type="WBParaSite" id="Csp11.Scaffold630.g19336.t1"/>
    </source>
</evidence>
<proteinExistence type="predicted"/>
<dbReference type="AlphaFoldDB" id="A0A1I7UU02"/>
<protein>
    <submittedName>
        <fullName evidence="4">F-box domain-containing protein</fullName>
    </submittedName>
</protein>
<feature type="chain" id="PRO_5009309468" evidence="1">
    <location>
        <begin position="20"/>
        <end position="329"/>
    </location>
</feature>
<dbReference type="PANTHER" id="PTHR21503">
    <property type="entry name" value="F-BOX-CONTAINING HYPOTHETICAL PROTEIN C.ELEGANS"/>
    <property type="match status" value="1"/>
</dbReference>
<dbReference type="Pfam" id="PF00646">
    <property type="entry name" value="F-box"/>
    <property type="match status" value="1"/>
</dbReference>
<dbReference type="PROSITE" id="PS50181">
    <property type="entry name" value="FBOX"/>
    <property type="match status" value="1"/>
</dbReference>
<organism evidence="3 4">
    <name type="scientific">Caenorhabditis tropicalis</name>
    <dbReference type="NCBI Taxonomy" id="1561998"/>
    <lineage>
        <taxon>Eukaryota</taxon>
        <taxon>Metazoa</taxon>
        <taxon>Ecdysozoa</taxon>
        <taxon>Nematoda</taxon>
        <taxon>Chromadorea</taxon>
        <taxon>Rhabditida</taxon>
        <taxon>Rhabditina</taxon>
        <taxon>Rhabditomorpha</taxon>
        <taxon>Rhabditoidea</taxon>
        <taxon>Rhabditidae</taxon>
        <taxon>Peloderinae</taxon>
        <taxon>Caenorhabditis</taxon>
    </lineage>
</organism>
<accession>A0A1I7UU02</accession>
<evidence type="ECO:0000259" key="2">
    <source>
        <dbReference type="PROSITE" id="PS50181"/>
    </source>
</evidence>
<keyword evidence="1" id="KW-0732">Signal</keyword>
<evidence type="ECO:0000313" key="3">
    <source>
        <dbReference type="Proteomes" id="UP000095282"/>
    </source>
</evidence>
<dbReference type="InterPro" id="IPR001810">
    <property type="entry name" value="F-box_dom"/>
</dbReference>
<dbReference type="Proteomes" id="UP000095282">
    <property type="component" value="Unplaced"/>
</dbReference>
<feature type="domain" description="F-box" evidence="2">
    <location>
        <begin position="3"/>
        <end position="50"/>
    </location>
</feature>
<dbReference type="Pfam" id="PF07735">
    <property type="entry name" value="FBA_2"/>
    <property type="match status" value="1"/>
</dbReference>
<dbReference type="WBParaSite" id="Csp11.Scaffold630.g19336.t1">
    <property type="protein sequence ID" value="Csp11.Scaffold630.g19336.t1"/>
    <property type="gene ID" value="Csp11.Scaffold630.g19336"/>
</dbReference>
<evidence type="ECO:0000256" key="1">
    <source>
        <dbReference type="SAM" id="SignalP"/>
    </source>
</evidence>
<dbReference type="eggNOG" id="ENOG502TKJH">
    <property type="taxonomic scope" value="Eukaryota"/>
</dbReference>